<comment type="caution">
    <text evidence="4">The sequence shown here is derived from an EMBL/GenBank/DDBJ whole genome shotgun (WGS) entry which is preliminary data.</text>
</comment>
<sequence>MIIWLFIVACLLLQGEILGQQLSPGDRKRIDDFLNEAMRCQRYTGLSVSVVRGGEAVFTKGYGMAVYYGENSTENIPVTADTVFPIASISKHMTASIIGHVLQNTSYTWDTPYTQMIRELFNEDIYLNDFWRTEKASLRDMLSHRMGIAGHDVIRYGNQWSKRELVERIRFISPRAEFRNSYWYNNILYSVASYVAERHAGKEWGELLRDNFFTKLGMANASTFKLGHAANFSGWALPHETYVRNELGIHFGPIPMSLFDDYITGPSGPAGGAATSAKDMAMWMNFQLNYDKEPYVSILNPEITKQIRRGVWARGPQNRDNTKPRNDFSFGSSSYGMGIGNGYWRGHPVLSHGGSLTVYTSDYAILPYLNMGVFVASNQPASYLSEIRMFIFDVLLGIENPYINISRLCSREFESDMVDLEEEDDDAGLRYAIESIVNLIDTEKLDEIKSKLINRSPMANELEPYQSNQNAYALAKAITAIGRKIPRNAERNSSLVKEFSKYTGTYGNFAYGNCTVRLQPNTSLFDSQLELSYGWMTFSLKRDNATLPNVFTMTVLELYEYNSEKVVFSSSKNNDVIDQIHLSFDTWDRPYLWVRNRKFSDAPPPGRRECPTPVPPVPCPTRRSSGSRNEAINLVGVLTFIVILLGI</sequence>
<accession>A0A8S4PYM4</accession>
<evidence type="ECO:0000256" key="1">
    <source>
        <dbReference type="SAM" id="MobiDB-lite"/>
    </source>
</evidence>
<evidence type="ECO:0000313" key="4">
    <source>
        <dbReference type="EMBL" id="CAH1799369.1"/>
    </source>
</evidence>
<organism evidence="4 5">
    <name type="scientific">Owenia fusiformis</name>
    <name type="common">Polychaete worm</name>
    <dbReference type="NCBI Taxonomy" id="6347"/>
    <lineage>
        <taxon>Eukaryota</taxon>
        <taxon>Metazoa</taxon>
        <taxon>Spiralia</taxon>
        <taxon>Lophotrochozoa</taxon>
        <taxon>Annelida</taxon>
        <taxon>Polychaeta</taxon>
        <taxon>Sedentaria</taxon>
        <taxon>Canalipalpata</taxon>
        <taxon>Sabellida</taxon>
        <taxon>Oweniida</taxon>
        <taxon>Oweniidae</taxon>
        <taxon>Owenia</taxon>
    </lineage>
</organism>
<feature type="region of interest" description="Disordered" evidence="1">
    <location>
        <begin position="603"/>
        <end position="625"/>
    </location>
</feature>
<protein>
    <recommendedName>
        <fullName evidence="3">Beta-lactamase-related domain-containing protein</fullName>
    </recommendedName>
</protein>
<evidence type="ECO:0000256" key="2">
    <source>
        <dbReference type="SAM" id="SignalP"/>
    </source>
</evidence>
<evidence type="ECO:0000259" key="3">
    <source>
        <dbReference type="Pfam" id="PF00144"/>
    </source>
</evidence>
<feature type="domain" description="Beta-lactamase-related" evidence="3">
    <location>
        <begin position="31"/>
        <end position="382"/>
    </location>
</feature>
<keyword evidence="2" id="KW-0732">Signal</keyword>
<dbReference type="PANTHER" id="PTHR46825:SF15">
    <property type="entry name" value="BETA-LACTAMASE-RELATED DOMAIN-CONTAINING PROTEIN"/>
    <property type="match status" value="1"/>
</dbReference>
<feature type="chain" id="PRO_5035825927" description="Beta-lactamase-related domain-containing protein" evidence="2">
    <location>
        <begin position="20"/>
        <end position="647"/>
    </location>
</feature>
<dbReference type="Pfam" id="PF00144">
    <property type="entry name" value="Beta-lactamase"/>
    <property type="match status" value="1"/>
</dbReference>
<dbReference type="InterPro" id="IPR050491">
    <property type="entry name" value="AmpC-like"/>
</dbReference>
<dbReference type="OrthoDB" id="5946976at2759"/>
<name>A0A8S4PYM4_OWEFU</name>
<proteinExistence type="predicted"/>
<dbReference type="EMBL" id="CAIIXF020000011">
    <property type="protein sequence ID" value="CAH1799369.1"/>
    <property type="molecule type" value="Genomic_DNA"/>
</dbReference>
<gene>
    <name evidence="4" type="ORF">OFUS_LOCUS23385</name>
</gene>
<reference evidence="4" key="1">
    <citation type="submission" date="2022-03" db="EMBL/GenBank/DDBJ databases">
        <authorList>
            <person name="Martin C."/>
        </authorList>
    </citation>
    <scope>NUCLEOTIDE SEQUENCE</scope>
</reference>
<dbReference type="SUPFAM" id="SSF56601">
    <property type="entry name" value="beta-lactamase/transpeptidase-like"/>
    <property type="match status" value="1"/>
</dbReference>
<dbReference type="InterPro" id="IPR001466">
    <property type="entry name" value="Beta-lactam-related"/>
</dbReference>
<dbReference type="InterPro" id="IPR012338">
    <property type="entry name" value="Beta-lactam/transpept-like"/>
</dbReference>
<feature type="signal peptide" evidence="2">
    <location>
        <begin position="1"/>
        <end position="19"/>
    </location>
</feature>
<evidence type="ECO:0000313" key="5">
    <source>
        <dbReference type="Proteomes" id="UP000749559"/>
    </source>
</evidence>
<dbReference type="Proteomes" id="UP000749559">
    <property type="component" value="Unassembled WGS sequence"/>
</dbReference>
<dbReference type="Gene3D" id="3.40.710.10">
    <property type="entry name" value="DD-peptidase/beta-lactamase superfamily"/>
    <property type="match status" value="1"/>
</dbReference>
<dbReference type="PANTHER" id="PTHR46825">
    <property type="entry name" value="D-ALANYL-D-ALANINE-CARBOXYPEPTIDASE/ENDOPEPTIDASE AMPH"/>
    <property type="match status" value="1"/>
</dbReference>
<dbReference type="AlphaFoldDB" id="A0A8S4PYM4"/>
<keyword evidence="5" id="KW-1185">Reference proteome</keyword>